<gene>
    <name evidence="1" type="ORF">DSO57_1006593</name>
</gene>
<keyword evidence="2" id="KW-1185">Reference proteome</keyword>
<evidence type="ECO:0000313" key="1">
    <source>
        <dbReference type="EMBL" id="KAJ9062816.1"/>
    </source>
</evidence>
<organism evidence="1 2">
    <name type="scientific">Entomophthora muscae</name>
    <dbReference type="NCBI Taxonomy" id="34485"/>
    <lineage>
        <taxon>Eukaryota</taxon>
        <taxon>Fungi</taxon>
        <taxon>Fungi incertae sedis</taxon>
        <taxon>Zoopagomycota</taxon>
        <taxon>Entomophthoromycotina</taxon>
        <taxon>Entomophthoromycetes</taxon>
        <taxon>Entomophthorales</taxon>
        <taxon>Entomophthoraceae</taxon>
        <taxon>Entomophthora</taxon>
    </lineage>
</organism>
<reference evidence="1" key="1">
    <citation type="submission" date="2022-04" db="EMBL/GenBank/DDBJ databases">
        <title>Genome of the entomopathogenic fungus Entomophthora muscae.</title>
        <authorList>
            <person name="Elya C."/>
            <person name="Lovett B.R."/>
            <person name="Lee E."/>
            <person name="Macias A.M."/>
            <person name="Hajek A.E."/>
            <person name="De Bivort B.L."/>
            <person name="Kasson M.T."/>
            <person name="De Fine Licht H.H."/>
            <person name="Stajich J.E."/>
        </authorList>
    </citation>
    <scope>NUCLEOTIDE SEQUENCE</scope>
    <source>
        <strain evidence="1">Berkeley</strain>
    </source>
</reference>
<proteinExistence type="predicted"/>
<evidence type="ECO:0000313" key="2">
    <source>
        <dbReference type="Proteomes" id="UP001165960"/>
    </source>
</evidence>
<name>A0ACC2SKP6_9FUNG</name>
<sequence length="72" mass="8222">MLAFRTDGALNRRSFTSRTRPTLRHSWQYLGPSKQGIKVGSLSRQGWSVEVVAWEPDVIMLSLLPKMLYQAT</sequence>
<dbReference type="EMBL" id="QTSX02004989">
    <property type="protein sequence ID" value="KAJ9062816.1"/>
    <property type="molecule type" value="Genomic_DNA"/>
</dbReference>
<accession>A0ACC2SKP6</accession>
<protein>
    <submittedName>
        <fullName evidence="1">Uncharacterized protein</fullName>
    </submittedName>
</protein>
<dbReference type="Proteomes" id="UP001165960">
    <property type="component" value="Unassembled WGS sequence"/>
</dbReference>
<feature type="non-terminal residue" evidence="1">
    <location>
        <position position="72"/>
    </location>
</feature>
<comment type="caution">
    <text evidence="1">The sequence shown here is derived from an EMBL/GenBank/DDBJ whole genome shotgun (WGS) entry which is preliminary data.</text>
</comment>